<name>A0ABX2EVG8_9BURK</name>
<reference evidence="2 3" key="1">
    <citation type="submission" date="2020-05" db="EMBL/GenBank/DDBJ databases">
        <title>Aquincola sp. isolate from soil.</title>
        <authorList>
            <person name="Han J."/>
            <person name="Kim D.-U."/>
        </authorList>
    </citation>
    <scope>NUCLEOTIDE SEQUENCE [LARGE SCALE GENOMIC DNA]</scope>
    <source>
        <strain evidence="2 3">S2</strain>
    </source>
</reference>
<comment type="caution">
    <text evidence="2">The sequence shown here is derived from an EMBL/GenBank/DDBJ whole genome shotgun (WGS) entry which is preliminary data.</text>
</comment>
<feature type="region of interest" description="Disordered" evidence="1">
    <location>
        <begin position="1"/>
        <end position="28"/>
    </location>
</feature>
<organism evidence="2 3">
    <name type="scientific">Pseudaquabacterium terrae</name>
    <dbReference type="NCBI Taxonomy" id="2732868"/>
    <lineage>
        <taxon>Bacteria</taxon>
        <taxon>Pseudomonadati</taxon>
        <taxon>Pseudomonadota</taxon>
        <taxon>Betaproteobacteria</taxon>
        <taxon>Burkholderiales</taxon>
        <taxon>Sphaerotilaceae</taxon>
        <taxon>Pseudaquabacterium</taxon>
    </lineage>
</organism>
<evidence type="ECO:0000313" key="2">
    <source>
        <dbReference type="EMBL" id="NRF72475.1"/>
    </source>
</evidence>
<evidence type="ECO:0000256" key="1">
    <source>
        <dbReference type="SAM" id="MobiDB-lite"/>
    </source>
</evidence>
<dbReference type="Proteomes" id="UP000737171">
    <property type="component" value="Unassembled WGS sequence"/>
</dbReference>
<dbReference type="EMBL" id="JABRWJ010000037">
    <property type="protein sequence ID" value="NRF72475.1"/>
    <property type="molecule type" value="Genomic_DNA"/>
</dbReference>
<keyword evidence="3" id="KW-1185">Reference proteome</keyword>
<dbReference type="RefSeq" id="WP_173135769.1">
    <property type="nucleotide sequence ID" value="NZ_JABRWJ010000037.1"/>
</dbReference>
<protein>
    <submittedName>
        <fullName evidence="2">Uncharacterized protein</fullName>
    </submittedName>
</protein>
<gene>
    <name evidence="2" type="ORF">HLB44_36550</name>
</gene>
<evidence type="ECO:0000313" key="3">
    <source>
        <dbReference type="Proteomes" id="UP000737171"/>
    </source>
</evidence>
<proteinExistence type="predicted"/>
<accession>A0ABX2EVG8</accession>
<feature type="compositionally biased region" description="Basic and acidic residues" evidence="1">
    <location>
        <begin position="1"/>
        <end position="11"/>
    </location>
</feature>
<sequence>SKDKLDTEADYWKNNPKGNDIYAYEPDGNNRVGSEGGFEFTKNKNGDYTWKTQDDRYVTGDKDALLAEQDYWKNNPKKDEETKDE</sequence>
<feature type="non-terminal residue" evidence="2">
    <location>
        <position position="1"/>
    </location>
</feature>